<dbReference type="Gene3D" id="3.40.50.2000">
    <property type="entry name" value="Glycogen Phosphorylase B"/>
    <property type="match status" value="1"/>
</dbReference>
<evidence type="ECO:0000259" key="1">
    <source>
        <dbReference type="Pfam" id="PF03033"/>
    </source>
</evidence>
<organism evidence="2 3">
    <name type="scientific">Dactylosporangium vinaceum</name>
    <dbReference type="NCBI Taxonomy" id="53362"/>
    <lineage>
        <taxon>Bacteria</taxon>
        <taxon>Bacillati</taxon>
        <taxon>Actinomycetota</taxon>
        <taxon>Actinomycetes</taxon>
        <taxon>Micromonosporales</taxon>
        <taxon>Micromonosporaceae</taxon>
        <taxon>Dactylosporangium</taxon>
    </lineage>
</organism>
<dbReference type="Proteomes" id="UP001589608">
    <property type="component" value="Unassembled WGS sequence"/>
</dbReference>
<evidence type="ECO:0000313" key="3">
    <source>
        <dbReference type="Proteomes" id="UP001589608"/>
    </source>
</evidence>
<reference evidence="2 3" key="1">
    <citation type="submission" date="2024-09" db="EMBL/GenBank/DDBJ databases">
        <authorList>
            <person name="Sun Q."/>
            <person name="Mori K."/>
        </authorList>
    </citation>
    <scope>NUCLEOTIDE SEQUENCE [LARGE SCALE GENOMIC DNA]</scope>
    <source>
        <strain evidence="2 3">JCM 3307</strain>
    </source>
</reference>
<dbReference type="EMBL" id="JBHMCA010000066">
    <property type="protein sequence ID" value="MFB9449373.1"/>
    <property type="molecule type" value="Genomic_DNA"/>
</dbReference>
<feature type="domain" description="Glycosyltransferase family 28 N-terminal" evidence="1">
    <location>
        <begin position="4"/>
        <end position="50"/>
    </location>
</feature>
<keyword evidence="2" id="KW-0808">Transferase</keyword>
<dbReference type="Pfam" id="PF03033">
    <property type="entry name" value="Glyco_transf_28"/>
    <property type="match status" value="1"/>
</dbReference>
<dbReference type="EC" id="2.4.-.-" evidence="2"/>
<keyword evidence="2" id="KW-0328">Glycosyltransferase</keyword>
<keyword evidence="3" id="KW-1185">Reference proteome</keyword>
<dbReference type="InterPro" id="IPR004276">
    <property type="entry name" value="GlycoTrans_28_N"/>
</dbReference>
<name>A0ABV5MLA7_9ACTN</name>
<dbReference type="PANTHER" id="PTHR48050">
    <property type="entry name" value="STEROL 3-BETA-GLUCOSYLTRANSFERASE"/>
    <property type="match status" value="1"/>
</dbReference>
<dbReference type="PANTHER" id="PTHR48050:SF13">
    <property type="entry name" value="STEROL 3-BETA-GLUCOSYLTRANSFERASE UGT80A2"/>
    <property type="match status" value="1"/>
</dbReference>
<dbReference type="RefSeq" id="WP_246655603.1">
    <property type="nucleotide sequence ID" value="NZ_CP061913.1"/>
</dbReference>
<dbReference type="InterPro" id="IPR050426">
    <property type="entry name" value="Glycosyltransferase_28"/>
</dbReference>
<gene>
    <name evidence="2" type="ORF">ACFFTR_40385</name>
</gene>
<accession>A0ABV5MLA7</accession>
<dbReference type="SUPFAM" id="SSF53756">
    <property type="entry name" value="UDP-Glycosyltransferase/glycogen phosphorylase"/>
    <property type="match status" value="1"/>
</dbReference>
<sequence>MVSVAIVAIGSRGDVAPYTGLGVRLQAAGHNVTVATHAVFEPLVRRHGLGSTSCRWTPRSTCASGSPTAA</sequence>
<protein>
    <submittedName>
        <fullName evidence="2">Glycosyltransferase</fullName>
        <ecNumber evidence="2">2.4.-.-</ecNumber>
    </submittedName>
</protein>
<evidence type="ECO:0000313" key="2">
    <source>
        <dbReference type="EMBL" id="MFB9449373.1"/>
    </source>
</evidence>
<comment type="caution">
    <text evidence="2">The sequence shown here is derived from an EMBL/GenBank/DDBJ whole genome shotgun (WGS) entry which is preliminary data.</text>
</comment>
<dbReference type="GO" id="GO:0016757">
    <property type="term" value="F:glycosyltransferase activity"/>
    <property type="evidence" value="ECO:0007669"/>
    <property type="project" value="UniProtKB-KW"/>
</dbReference>
<proteinExistence type="predicted"/>